<dbReference type="KEGG" id="dru:Desru_0937"/>
<feature type="region of interest" description="Disordered" evidence="1">
    <location>
        <begin position="76"/>
        <end position="103"/>
    </location>
</feature>
<keyword evidence="4" id="KW-1185">Reference proteome</keyword>
<reference evidence="4" key="1">
    <citation type="submission" date="2011-05" db="EMBL/GenBank/DDBJ databases">
        <title>Complete sequence of Desulfotomaculum ruminis DSM 2154.</title>
        <authorList>
            <person name="Lucas S."/>
            <person name="Copeland A."/>
            <person name="Lapidus A."/>
            <person name="Cheng J.-F."/>
            <person name="Goodwin L."/>
            <person name="Pitluck S."/>
            <person name="Lu M."/>
            <person name="Detter J.C."/>
            <person name="Han C."/>
            <person name="Tapia R."/>
            <person name="Land M."/>
            <person name="Hauser L."/>
            <person name="Kyrpides N."/>
            <person name="Ivanova N."/>
            <person name="Mikhailova N."/>
            <person name="Pagani I."/>
            <person name="Stams A.J.M."/>
            <person name="Plugge C.M."/>
            <person name="Muyzer G."/>
            <person name="Kuever J."/>
            <person name="Parshina S.N."/>
            <person name="Ivanova A.E."/>
            <person name="Nazina T.N."/>
            <person name="Brambilla E."/>
            <person name="Spring S."/>
            <person name="Klenk H.-P."/>
            <person name="Woyke T."/>
        </authorList>
    </citation>
    <scope>NUCLEOTIDE SEQUENCE [LARGE SCALE GENOMIC DNA]</scope>
    <source>
        <strain evidence="4">ATCC 23193 / DSM 2154 / NCIB 8452 / DL</strain>
    </source>
</reference>
<protein>
    <recommendedName>
        <fullName evidence="5">Lipoprotein</fullName>
    </recommendedName>
</protein>
<evidence type="ECO:0000256" key="2">
    <source>
        <dbReference type="SAM" id="SignalP"/>
    </source>
</evidence>
<organism evidence="3 4">
    <name type="scientific">Desulforamulus ruminis (strain ATCC 23193 / DSM 2154 / NCIMB 8452 / DL)</name>
    <name type="common">Desulfotomaculum ruminis</name>
    <dbReference type="NCBI Taxonomy" id="696281"/>
    <lineage>
        <taxon>Bacteria</taxon>
        <taxon>Bacillati</taxon>
        <taxon>Bacillota</taxon>
        <taxon>Clostridia</taxon>
        <taxon>Eubacteriales</taxon>
        <taxon>Peptococcaceae</taxon>
        <taxon>Desulforamulus</taxon>
    </lineage>
</organism>
<feature type="compositionally biased region" description="Pro residues" evidence="1">
    <location>
        <begin position="196"/>
        <end position="205"/>
    </location>
</feature>
<feature type="compositionally biased region" description="Polar residues" evidence="1">
    <location>
        <begin position="87"/>
        <end position="101"/>
    </location>
</feature>
<evidence type="ECO:0008006" key="5">
    <source>
        <dbReference type="Google" id="ProtNLM"/>
    </source>
</evidence>
<feature type="signal peptide" evidence="2">
    <location>
        <begin position="1"/>
        <end position="21"/>
    </location>
</feature>
<dbReference type="Proteomes" id="UP000009234">
    <property type="component" value="Chromosome"/>
</dbReference>
<feature type="compositionally biased region" description="Gly residues" evidence="1">
    <location>
        <begin position="177"/>
        <end position="195"/>
    </location>
</feature>
<dbReference type="RefSeq" id="WP_013840984.1">
    <property type="nucleotide sequence ID" value="NC_015589.1"/>
</dbReference>
<dbReference type="AlphaFoldDB" id="F6DKF3"/>
<feature type="region of interest" description="Disordered" evidence="1">
    <location>
        <begin position="28"/>
        <end position="54"/>
    </location>
</feature>
<evidence type="ECO:0000313" key="4">
    <source>
        <dbReference type="Proteomes" id="UP000009234"/>
    </source>
</evidence>
<feature type="chain" id="PRO_5038651255" description="Lipoprotein" evidence="2">
    <location>
        <begin position="22"/>
        <end position="205"/>
    </location>
</feature>
<dbReference type="STRING" id="696281.Desru_0937"/>
<evidence type="ECO:0000313" key="3">
    <source>
        <dbReference type="EMBL" id="AEG59213.1"/>
    </source>
</evidence>
<feature type="compositionally biased region" description="Polar residues" evidence="1">
    <location>
        <begin position="28"/>
        <end position="41"/>
    </location>
</feature>
<feature type="region of interest" description="Disordered" evidence="1">
    <location>
        <begin position="167"/>
        <end position="205"/>
    </location>
</feature>
<dbReference type="eggNOG" id="ENOG5033NWP">
    <property type="taxonomic scope" value="Bacteria"/>
</dbReference>
<keyword evidence="2" id="KW-0732">Signal</keyword>
<accession>F6DKF3</accession>
<dbReference type="PROSITE" id="PS51257">
    <property type="entry name" value="PROKAR_LIPOPROTEIN"/>
    <property type="match status" value="1"/>
</dbReference>
<sequence length="205" mass="21309">MKFPNLIRVLLFIFISTLVVGCSNTAETAQKTPQENSSTADGSEKITMPEGRPTLMGKVKEIIGNEVTVYIAQAPQNEEAPKEEATKQPQTEESSQPNQRAGNRGFAMNFTEETKTFIIPVGVPIVTMQRGSAEVSDVGLTGVKKDAILRIWEQDGAISFVQVTGGGGQTGNRQGTGSNGAGGGANGPGGMGGMGGPPPGMGGNR</sequence>
<dbReference type="HOGENOM" id="CLU_1299241_0_0_9"/>
<dbReference type="EMBL" id="CP002780">
    <property type="protein sequence ID" value="AEG59213.1"/>
    <property type="molecule type" value="Genomic_DNA"/>
</dbReference>
<gene>
    <name evidence="3" type="ordered locus">Desru_0937</name>
</gene>
<name>F6DKF3_DESRL</name>
<proteinExistence type="predicted"/>
<dbReference type="OrthoDB" id="1787414at2"/>
<reference evidence="3 4" key="2">
    <citation type="journal article" date="2012" name="Stand. Genomic Sci.">
        <title>Complete genome sequence of the sulfate-reducing firmicute Desulfotomaculum ruminis type strain (DL(T)).</title>
        <authorList>
            <person name="Spring S."/>
            <person name="Visser M."/>
            <person name="Lu M."/>
            <person name="Copeland A."/>
            <person name="Lapidus A."/>
            <person name="Lucas S."/>
            <person name="Cheng J.F."/>
            <person name="Han C."/>
            <person name="Tapia R."/>
            <person name="Goodwin L.A."/>
            <person name="Pitluck S."/>
            <person name="Ivanova N."/>
            <person name="Land M."/>
            <person name="Hauser L."/>
            <person name="Larimer F."/>
            <person name="Rohde M."/>
            <person name="Goker M."/>
            <person name="Detter J.C."/>
            <person name="Kyrpides N.C."/>
            <person name="Woyke T."/>
            <person name="Schaap P.J."/>
            <person name="Plugge C.M."/>
            <person name="Muyzer G."/>
            <person name="Kuever J."/>
            <person name="Pereira I.A."/>
            <person name="Parshina S.N."/>
            <person name="Bernier-Latmani R."/>
            <person name="Stams A.J."/>
            <person name="Klenk H.P."/>
        </authorList>
    </citation>
    <scope>NUCLEOTIDE SEQUENCE [LARGE SCALE GENOMIC DNA]</scope>
    <source>
        <strain evidence="4">ATCC 23193 / DSM 2154 / NCIB 8452 / DL</strain>
    </source>
</reference>
<evidence type="ECO:0000256" key="1">
    <source>
        <dbReference type="SAM" id="MobiDB-lite"/>
    </source>
</evidence>